<dbReference type="SUPFAM" id="SSF53597">
    <property type="entry name" value="Dihydrofolate reductase-like"/>
    <property type="match status" value="1"/>
</dbReference>
<dbReference type="PANTHER" id="PTHR38011:SF12">
    <property type="entry name" value="BIFUNCTIONAL DEAMINASE-REDUCTASE DOMAIN PROTEIN"/>
    <property type="match status" value="1"/>
</dbReference>
<dbReference type="AlphaFoldDB" id="A0A931DIY6"/>
<dbReference type="GO" id="GO:0008703">
    <property type="term" value="F:5-amino-6-(5-phosphoribosylamino)uracil reductase activity"/>
    <property type="evidence" value="ECO:0007669"/>
    <property type="project" value="InterPro"/>
</dbReference>
<dbReference type="InterPro" id="IPR024072">
    <property type="entry name" value="DHFR-like_dom_sf"/>
</dbReference>
<protein>
    <submittedName>
        <fullName evidence="2">Dihydrofolate reductase</fullName>
    </submittedName>
</protein>
<organism evidence="2 3">
    <name type="scientific">Actinomadura viridis</name>
    <dbReference type="NCBI Taxonomy" id="58110"/>
    <lineage>
        <taxon>Bacteria</taxon>
        <taxon>Bacillati</taxon>
        <taxon>Actinomycetota</taxon>
        <taxon>Actinomycetes</taxon>
        <taxon>Streptosporangiales</taxon>
        <taxon>Thermomonosporaceae</taxon>
        <taxon>Actinomadura</taxon>
    </lineage>
</organism>
<sequence length="203" mass="21658">MSFRPGRVYLGMALVEVDISMSVDGFVTGPDLDEWPGLGKGGMALHAWLEHEEGRRLSEATFAASGAVVTSRTVYEATGGWGDDGFYRMPVFVVTHRPHEVVRKGDTTFTFETGGVAAAIEAASAAAGGKRVHVMGGASIVRQALRTGLVDRLRLHIVPLLLGSGTALFDGTAGPELEHLDTVDTPEATHITYRVGRVGRVDR</sequence>
<dbReference type="InterPro" id="IPR002734">
    <property type="entry name" value="RibDG_C"/>
</dbReference>
<dbReference type="GO" id="GO:0009231">
    <property type="term" value="P:riboflavin biosynthetic process"/>
    <property type="evidence" value="ECO:0007669"/>
    <property type="project" value="InterPro"/>
</dbReference>
<accession>A0A931DIY6</accession>
<feature type="domain" description="Bacterial bifunctional deaminase-reductase C-terminal" evidence="1">
    <location>
        <begin position="15"/>
        <end position="176"/>
    </location>
</feature>
<keyword evidence="3" id="KW-1185">Reference proteome</keyword>
<evidence type="ECO:0000313" key="3">
    <source>
        <dbReference type="Proteomes" id="UP000614047"/>
    </source>
</evidence>
<dbReference type="Gene3D" id="3.40.430.10">
    <property type="entry name" value="Dihydrofolate Reductase, subunit A"/>
    <property type="match status" value="1"/>
</dbReference>
<dbReference type="Proteomes" id="UP000614047">
    <property type="component" value="Unassembled WGS sequence"/>
</dbReference>
<gene>
    <name evidence="2" type="ORF">IW256_006167</name>
</gene>
<evidence type="ECO:0000259" key="1">
    <source>
        <dbReference type="Pfam" id="PF01872"/>
    </source>
</evidence>
<dbReference type="Pfam" id="PF01872">
    <property type="entry name" value="RibD_C"/>
    <property type="match status" value="1"/>
</dbReference>
<evidence type="ECO:0000313" key="2">
    <source>
        <dbReference type="EMBL" id="MBG6092054.1"/>
    </source>
</evidence>
<dbReference type="EMBL" id="JADOUA010000001">
    <property type="protein sequence ID" value="MBG6092054.1"/>
    <property type="molecule type" value="Genomic_DNA"/>
</dbReference>
<dbReference type="PANTHER" id="PTHR38011">
    <property type="entry name" value="DIHYDROFOLATE REDUCTASE FAMILY PROTEIN (AFU_ORTHOLOGUE AFUA_8G06820)"/>
    <property type="match status" value="1"/>
</dbReference>
<reference evidence="2" key="1">
    <citation type="submission" date="2020-11" db="EMBL/GenBank/DDBJ databases">
        <title>Sequencing the genomes of 1000 actinobacteria strains.</title>
        <authorList>
            <person name="Klenk H.-P."/>
        </authorList>
    </citation>
    <scope>NUCLEOTIDE SEQUENCE</scope>
    <source>
        <strain evidence="2">DSM 43175</strain>
    </source>
</reference>
<dbReference type="InterPro" id="IPR050765">
    <property type="entry name" value="Riboflavin_Biosynth_HTPR"/>
</dbReference>
<proteinExistence type="predicted"/>
<name>A0A931DIY6_9ACTN</name>
<dbReference type="RefSeq" id="WP_307829232.1">
    <property type="nucleotide sequence ID" value="NZ_BAABES010000002.1"/>
</dbReference>
<comment type="caution">
    <text evidence="2">The sequence shown here is derived from an EMBL/GenBank/DDBJ whole genome shotgun (WGS) entry which is preliminary data.</text>
</comment>